<sequence>MSSTGASNNEANEPRRDPEPENSFKTVYNDFQSFREAVDRAIARDPYGTLFGRRLQSPPTTNNSSWTSFSWFTDPKEIKENVPVSSAKPNSTAASSAPVDQPPVATSTNPTQQIPKETTVSYSEDEYEYDPITMRKVPVKKQTLESEPKWATTSANLHKATAQPEPQKRPPEPVSTRSEPKKQPSEGQPKKPLLQSLFFQEHGVDIPVKTFKPHKVYGYGVADKKTASKPAESDSDERKRDFDSSRKQYLRDLMSRVKGNNIDTSALFTEANIRPGPEAVPDPVIDEFAAPRKHRESPEPDDTLPLFSGTTYEARATEEVKPKSVDWLAKEGFRQSAGEGHKTSSTSSAVNIPVKKFQSKLEPALDRVQARAAQESKDKSVRLQTAVDRQQSALKRRLSSEKPVDTLASTENTDGSKQTKRAKLEAEFEARQKDAANETDFSPKSRKVEAPTTKLSKTLNNVWEHIREHPDGIVAKTMKSMTSFNENYKRYIRPDAVKGLTEKLIFKDESLSKTPSIYKTEAQPLKVKPFTPSHHIVDTEKVQQQRATSLREESEKIKKDAEAQNAQISKLATEIRAVYESEYGIIDSNHRQPTSTLQATPREAAAEQPAPESTQAVTSKSHPLLNASIKPGVETNLVVANHVNRFEPRLADLVDRAKQVHAQLREIRSQTKEIQRARSVSASDGNKKAEEPNLTVPSWSEVIQGAKDVRRVLHETRSAIRIIETGRPDIAWKVPAVSGSDFGRKRIDLSNQSIPEIETSIPVNDTKESKTPNTVSDAKEPERLQPLQSPNKQDQRIVPEPVHTPSGSLTWNDEQIPSVETLRGTNFDSPYLILTFDSSTSKVNFSPLNEPTMDMPKSTNLIHILGRLRNASEFLKHFQTMQKAGYSLYNGTEKLLIFQKERVNPFPGPKAAVEPPPVTEQVVSISAEDARPVQPLQKAATVLDELPTELDPPPGPAAPTAPPSRPSKVQPKMRRQENVFSGTIRPSVVSEEAPAVSSSKQDFQNAQTESLWKRFTRSVRRTILTVAAISVGAYSIGVVAEGLGAHSQQQKGIANGDALGPRKRIVMTNQRPGIFSTESSR</sequence>
<protein>
    <submittedName>
        <fullName evidence="3">Uncharacterized protein</fullName>
    </submittedName>
</protein>
<feature type="compositionally biased region" description="Polar residues" evidence="2">
    <location>
        <begin position="83"/>
        <end position="95"/>
    </location>
</feature>
<keyword evidence="1" id="KW-0175">Coiled coil</keyword>
<feature type="compositionally biased region" description="Polar residues" evidence="2">
    <location>
        <begin position="1"/>
        <end position="11"/>
    </location>
</feature>
<feature type="region of interest" description="Disordered" evidence="2">
    <location>
        <begin position="946"/>
        <end position="974"/>
    </location>
</feature>
<feature type="region of interest" description="Disordered" evidence="2">
    <location>
        <begin position="1"/>
        <end position="28"/>
    </location>
</feature>
<feature type="compositionally biased region" description="Polar residues" evidence="2">
    <location>
        <begin position="407"/>
        <end position="416"/>
    </location>
</feature>
<feature type="region of interest" description="Disordered" evidence="2">
    <location>
        <begin position="334"/>
        <end position="451"/>
    </location>
</feature>
<dbReference type="EMBL" id="JAPDRK010000013">
    <property type="protein sequence ID" value="KAJ9606913.1"/>
    <property type="molecule type" value="Genomic_DNA"/>
</dbReference>
<comment type="caution">
    <text evidence="3">The sequence shown here is derived from an EMBL/GenBank/DDBJ whole genome shotgun (WGS) entry which is preliminary data.</text>
</comment>
<feature type="compositionally biased region" description="Polar residues" evidence="2">
    <location>
        <begin position="104"/>
        <end position="122"/>
    </location>
</feature>
<reference evidence="3" key="1">
    <citation type="submission" date="2022-10" db="EMBL/GenBank/DDBJ databases">
        <title>Culturing micro-colonial fungi from biological soil crusts in the Mojave desert and describing Neophaeococcomyces mojavensis, and introducing the new genera and species Taxawa tesnikishii.</title>
        <authorList>
            <person name="Kurbessoian T."/>
            <person name="Stajich J.E."/>
        </authorList>
    </citation>
    <scope>NUCLEOTIDE SEQUENCE</scope>
    <source>
        <strain evidence="3">TK_41</strain>
    </source>
</reference>
<feature type="compositionally biased region" description="Basic and acidic residues" evidence="2">
    <location>
        <begin position="422"/>
        <end position="449"/>
    </location>
</feature>
<keyword evidence="4" id="KW-1185">Reference proteome</keyword>
<proteinExistence type="predicted"/>
<organism evidence="3 4">
    <name type="scientific">Cladophialophora chaetospira</name>
    <dbReference type="NCBI Taxonomy" id="386627"/>
    <lineage>
        <taxon>Eukaryota</taxon>
        <taxon>Fungi</taxon>
        <taxon>Dikarya</taxon>
        <taxon>Ascomycota</taxon>
        <taxon>Pezizomycotina</taxon>
        <taxon>Eurotiomycetes</taxon>
        <taxon>Chaetothyriomycetidae</taxon>
        <taxon>Chaetothyriales</taxon>
        <taxon>Herpotrichiellaceae</taxon>
        <taxon>Cladophialophora</taxon>
    </lineage>
</organism>
<evidence type="ECO:0000256" key="2">
    <source>
        <dbReference type="SAM" id="MobiDB-lite"/>
    </source>
</evidence>
<feature type="compositionally biased region" description="Basic and acidic residues" evidence="2">
    <location>
        <begin position="236"/>
        <end position="246"/>
    </location>
</feature>
<gene>
    <name evidence="3" type="ORF">H2200_008924</name>
</gene>
<feature type="region of interest" description="Disordered" evidence="2">
    <location>
        <begin position="217"/>
        <end position="246"/>
    </location>
</feature>
<feature type="compositionally biased region" description="Low complexity" evidence="2">
    <location>
        <begin position="598"/>
        <end position="616"/>
    </location>
</feature>
<feature type="compositionally biased region" description="Basic and acidic residues" evidence="2">
    <location>
        <begin position="363"/>
        <end position="381"/>
    </location>
</feature>
<evidence type="ECO:0000313" key="3">
    <source>
        <dbReference type="EMBL" id="KAJ9606913.1"/>
    </source>
</evidence>
<feature type="region of interest" description="Disordered" evidence="2">
    <location>
        <begin position="50"/>
        <end position="198"/>
    </location>
</feature>
<accession>A0AA38X594</accession>
<evidence type="ECO:0000256" key="1">
    <source>
        <dbReference type="SAM" id="Coils"/>
    </source>
</evidence>
<feature type="coiled-coil region" evidence="1">
    <location>
        <begin position="547"/>
        <end position="574"/>
    </location>
</feature>
<name>A0AA38X594_9EURO</name>
<feature type="compositionally biased region" description="Low complexity" evidence="2">
    <location>
        <begin position="57"/>
        <end position="73"/>
    </location>
</feature>
<dbReference type="AlphaFoldDB" id="A0AA38X594"/>
<feature type="region of interest" description="Disordered" evidence="2">
    <location>
        <begin position="589"/>
        <end position="620"/>
    </location>
</feature>
<evidence type="ECO:0000313" key="4">
    <source>
        <dbReference type="Proteomes" id="UP001172673"/>
    </source>
</evidence>
<feature type="compositionally biased region" description="Pro residues" evidence="2">
    <location>
        <begin position="950"/>
        <end position="965"/>
    </location>
</feature>
<dbReference type="Proteomes" id="UP001172673">
    <property type="component" value="Unassembled WGS sequence"/>
</dbReference>
<feature type="region of interest" description="Disordered" evidence="2">
    <location>
        <begin position="762"/>
        <end position="812"/>
    </location>
</feature>